<organism evidence="3">
    <name type="scientific">Chaetomium thermophilum (strain DSM 1495 / CBS 144.50 / IMI 039719)</name>
    <name type="common">Thermochaetoides thermophila</name>
    <dbReference type="NCBI Taxonomy" id="759272"/>
    <lineage>
        <taxon>Eukaryota</taxon>
        <taxon>Fungi</taxon>
        <taxon>Dikarya</taxon>
        <taxon>Ascomycota</taxon>
        <taxon>Pezizomycotina</taxon>
        <taxon>Sordariomycetes</taxon>
        <taxon>Sordariomycetidae</taxon>
        <taxon>Sordariales</taxon>
        <taxon>Chaetomiaceae</taxon>
        <taxon>Thermochaetoides</taxon>
    </lineage>
</organism>
<sequence>MHLFTKPSSTSSSSSSVTCDAQIQSKRHTLRTLSFALMGTASLGLLLGLSILGLAANTLRIYDDTNLGPQYFLPLWPRDTDLKPTIGYIVAGSLAVVGNVFVVGFGRANFRPSTSRTAISLLPPLLALSGILTALGLHYASLPSVNRPDTIVSWACRWNDVPMKVQPKWGEICRQGRSASYVALVTLPVEVVVLGLVWIVEKVRSDVWEVENREKGEQ</sequence>
<dbReference type="OrthoDB" id="3890746at2759"/>
<keyword evidence="1" id="KW-1133">Transmembrane helix</keyword>
<gene>
    <name evidence="2" type="ORF">CTHT_0024330</name>
</gene>
<protein>
    <submittedName>
        <fullName evidence="2">Thiamine biosynthetic bifunctional enzyme-like protein</fullName>
    </submittedName>
</protein>
<dbReference type="AlphaFoldDB" id="G0S5C6"/>
<reference evidence="2 3" key="1">
    <citation type="journal article" date="2011" name="Cell">
        <title>Insight into structure and assembly of the nuclear pore complex by utilizing the genome of a eukaryotic thermophile.</title>
        <authorList>
            <person name="Amlacher S."/>
            <person name="Sarges P."/>
            <person name="Flemming D."/>
            <person name="van Noort V."/>
            <person name="Kunze R."/>
            <person name="Devos D.P."/>
            <person name="Arumugam M."/>
            <person name="Bork P."/>
            <person name="Hurt E."/>
        </authorList>
    </citation>
    <scope>NUCLEOTIDE SEQUENCE [LARGE SCALE GENOMIC DNA]</scope>
    <source>
        <strain evidence="3">DSM 1495 / CBS 144.50 / IMI 039719</strain>
    </source>
</reference>
<dbReference type="RefSeq" id="XP_006692895.1">
    <property type="nucleotide sequence ID" value="XM_006692832.1"/>
</dbReference>
<evidence type="ECO:0000313" key="2">
    <source>
        <dbReference type="EMBL" id="EGS20599.1"/>
    </source>
</evidence>
<dbReference type="KEGG" id="cthr:CTHT_0024330"/>
<feature type="transmembrane region" description="Helical" evidence="1">
    <location>
        <begin position="85"/>
        <end position="106"/>
    </location>
</feature>
<dbReference type="Proteomes" id="UP000008066">
    <property type="component" value="Unassembled WGS sequence"/>
</dbReference>
<accession>G0S5C6</accession>
<keyword evidence="1" id="KW-0812">Transmembrane</keyword>
<name>G0S5C6_CHATD</name>
<feature type="transmembrane region" description="Helical" evidence="1">
    <location>
        <begin position="33"/>
        <end position="56"/>
    </location>
</feature>
<dbReference type="eggNOG" id="ENOG502SP43">
    <property type="taxonomic scope" value="Eukaryota"/>
</dbReference>
<dbReference type="HOGENOM" id="CLU_090736_0_0_1"/>
<evidence type="ECO:0000313" key="3">
    <source>
        <dbReference type="Proteomes" id="UP000008066"/>
    </source>
</evidence>
<keyword evidence="3" id="KW-1185">Reference proteome</keyword>
<feature type="transmembrane region" description="Helical" evidence="1">
    <location>
        <begin position="118"/>
        <end position="140"/>
    </location>
</feature>
<proteinExistence type="predicted"/>
<evidence type="ECO:0000256" key="1">
    <source>
        <dbReference type="SAM" id="Phobius"/>
    </source>
</evidence>
<feature type="transmembrane region" description="Helical" evidence="1">
    <location>
        <begin position="179"/>
        <end position="200"/>
    </location>
</feature>
<dbReference type="EMBL" id="GL988041">
    <property type="protein sequence ID" value="EGS20599.1"/>
    <property type="molecule type" value="Genomic_DNA"/>
</dbReference>
<keyword evidence="1" id="KW-0472">Membrane</keyword>
<dbReference type="OMA" id="PHFGTLC"/>
<dbReference type="GeneID" id="18256471"/>